<dbReference type="Pfam" id="PF26610">
    <property type="entry name" value="YbbD_head"/>
    <property type="match status" value="1"/>
</dbReference>
<comment type="caution">
    <text evidence="2">The sequence shown here is derived from an EMBL/GenBank/DDBJ whole genome shotgun (WGS) entry which is preliminary data.</text>
</comment>
<evidence type="ECO:0000313" key="3">
    <source>
        <dbReference type="EMBL" id="MRH74318.1"/>
    </source>
</evidence>
<dbReference type="AlphaFoldDB" id="A0A6N7QB37"/>
<dbReference type="EMBL" id="WJPM01000004">
    <property type="protein sequence ID" value="MRH74318.1"/>
    <property type="molecule type" value="Genomic_DNA"/>
</dbReference>
<dbReference type="Proteomes" id="UP000439314">
    <property type="component" value="Unassembled WGS sequence"/>
</dbReference>
<organism evidence="2 5">
    <name type="scientific">Xanthomonas sontii</name>
    <dbReference type="NCBI Taxonomy" id="2650745"/>
    <lineage>
        <taxon>Bacteria</taxon>
        <taxon>Pseudomonadati</taxon>
        <taxon>Pseudomonadota</taxon>
        <taxon>Gammaproteobacteria</taxon>
        <taxon>Lysobacterales</taxon>
        <taxon>Lysobacteraceae</taxon>
        <taxon>Xanthomonas</taxon>
    </lineage>
</organism>
<evidence type="ECO:0000313" key="2">
    <source>
        <dbReference type="EMBL" id="MRG99985.1"/>
    </source>
</evidence>
<dbReference type="Proteomes" id="UP000437931">
    <property type="component" value="Unassembled WGS sequence"/>
</dbReference>
<proteinExistence type="predicted"/>
<dbReference type="InterPro" id="IPR058827">
    <property type="entry name" value="YbbD_head"/>
</dbReference>
<evidence type="ECO:0000313" key="5">
    <source>
        <dbReference type="Proteomes" id="UP000439314"/>
    </source>
</evidence>
<evidence type="ECO:0000259" key="1">
    <source>
        <dbReference type="Pfam" id="PF26610"/>
    </source>
</evidence>
<sequence>MPEFLPQNATDIYEQHGVDAGGVAVIFSAPSYNFLKGFSTLDHSYFTSAEEAFSLVRSPASYPQGANRYYYRCGGEGLGLLKTRDGKKFYYIEPVSIAGLDVLCKVRTRL</sequence>
<dbReference type="EMBL" id="WJPN01000004">
    <property type="protein sequence ID" value="MRG99985.1"/>
    <property type="molecule type" value="Genomic_DNA"/>
</dbReference>
<reference evidence="3" key="2">
    <citation type="journal article" date="2020" name="Plant Dis.">
        <title>A Grain Rot of Rice in Iran Caused by a Xanthomonas Strain Closely Related to X. sacchari.</title>
        <authorList>
            <person name="Mirghasempour S.A."/>
            <person name="Huang S."/>
            <person name="Studholme D.J."/>
            <person name="Brady C.L."/>
        </authorList>
    </citation>
    <scope>NUCLEOTIDE SEQUENCE</scope>
    <source>
        <strain evidence="3">SAM114</strain>
    </source>
</reference>
<protein>
    <recommendedName>
        <fullName evidence="1">YbbD head domain-containing protein</fullName>
    </recommendedName>
</protein>
<gene>
    <name evidence="2" type="ORF">GIY21_06725</name>
    <name evidence="3" type="ORF">GIY22_06720</name>
</gene>
<evidence type="ECO:0000313" key="4">
    <source>
        <dbReference type="Proteomes" id="UP000437931"/>
    </source>
</evidence>
<feature type="domain" description="YbbD head" evidence="1">
    <location>
        <begin position="2"/>
        <end position="28"/>
    </location>
</feature>
<accession>A0A6N7QB37</accession>
<reference evidence="4 5" key="1">
    <citation type="submission" date="2019-11" db="EMBL/GenBank/DDBJ databases">
        <title>First report of rice panicle blight caused by Xanthomonas sp. in Iran.</title>
        <authorList>
            <person name="Mirghasempour S.A."/>
            <person name="Huang S."/>
            <person name="Brady C.L."/>
            <person name="Studholme D.J."/>
        </authorList>
    </citation>
    <scope>NUCLEOTIDE SEQUENCE [LARGE SCALE GENOMIC DNA]</scope>
    <source>
        <strain evidence="2 5">ASD011</strain>
        <strain evidence="4">SAM114</strain>
    </source>
</reference>
<keyword evidence="4" id="KW-1185">Reference proteome</keyword>
<name>A0A6N7QB37_9XANT</name>
<dbReference type="RefSeq" id="WP_153751026.1">
    <property type="nucleotide sequence ID" value="NZ_WJPM01000004.1"/>
</dbReference>